<gene>
    <name evidence="2" type="ORF">WKW79_03980</name>
</gene>
<proteinExistence type="predicted"/>
<name>A0ABU8X1U1_9BURK</name>
<dbReference type="Proteomes" id="UP001367030">
    <property type="component" value="Unassembled WGS sequence"/>
</dbReference>
<accession>A0ABU8X1U1</accession>
<dbReference type="Pfam" id="PF03016">
    <property type="entry name" value="Exostosin_GT47"/>
    <property type="match status" value="1"/>
</dbReference>
<evidence type="ECO:0000259" key="1">
    <source>
        <dbReference type="Pfam" id="PF03016"/>
    </source>
</evidence>
<dbReference type="RefSeq" id="WP_340333788.1">
    <property type="nucleotide sequence ID" value="NZ_JBBKZS010000001.1"/>
</dbReference>
<dbReference type="InterPro" id="IPR004263">
    <property type="entry name" value="Exostosin"/>
</dbReference>
<reference evidence="2 3" key="1">
    <citation type="submission" date="2024-03" db="EMBL/GenBank/DDBJ databases">
        <title>Novel species of the genus Variovorax.</title>
        <authorList>
            <person name="Liu Q."/>
            <person name="Xin Y.-H."/>
        </authorList>
    </citation>
    <scope>NUCLEOTIDE SEQUENCE [LARGE SCALE GENOMIC DNA]</scope>
    <source>
        <strain evidence="2 3">KACC 18901</strain>
    </source>
</reference>
<dbReference type="EMBL" id="JBBKZS010000001">
    <property type="protein sequence ID" value="MEJ8853711.1"/>
    <property type="molecule type" value="Genomic_DNA"/>
</dbReference>
<evidence type="ECO:0000313" key="2">
    <source>
        <dbReference type="EMBL" id="MEJ8853711.1"/>
    </source>
</evidence>
<comment type="caution">
    <text evidence="2">The sequence shown here is derived from an EMBL/GenBank/DDBJ whole genome shotgun (WGS) entry which is preliminary data.</text>
</comment>
<organism evidence="2 3">
    <name type="scientific">Variovorax robiniae</name>
    <dbReference type="NCBI Taxonomy" id="1836199"/>
    <lineage>
        <taxon>Bacteria</taxon>
        <taxon>Pseudomonadati</taxon>
        <taxon>Pseudomonadota</taxon>
        <taxon>Betaproteobacteria</taxon>
        <taxon>Burkholderiales</taxon>
        <taxon>Comamonadaceae</taxon>
        <taxon>Variovorax</taxon>
    </lineage>
</organism>
<dbReference type="InterPro" id="IPR040911">
    <property type="entry name" value="Exostosin_GT47"/>
</dbReference>
<dbReference type="PANTHER" id="PTHR11062">
    <property type="entry name" value="EXOSTOSIN HEPARAN SULFATE GLYCOSYLTRANSFERASE -RELATED"/>
    <property type="match status" value="1"/>
</dbReference>
<feature type="domain" description="Exostosin GT47" evidence="1">
    <location>
        <begin position="50"/>
        <end position="200"/>
    </location>
</feature>
<evidence type="ECO:0000313" key="3">
    <source>
        <dbReference type="Proteomes" id="UP001367030"/>
    </source>
</evidence>
<keyword evidence="3" id="KW-1185">Reference proteome</keyword>
<sequence length="290" mass="32996">MIASSPVFRAHKEKCVAISDGDILSYYLPSLYASNHRSFLSRGRALTAGPYLSLAEAPLGSRNAWISPLKDAQLEKRYLYSFLGGSTCMLRKRLFRYYRSLSIPDALVECTDHYKHWSNESSPERSAQQRHYIETMKASKFVLCPRGASASSIRMFEAMELGCAPVVLADRWIPVDGVDWSFCIFVKEARYRELDAIVRSHASEWQGRGEAARKTFDTHFGPAAFGDTMERQLRDLLGRRDDGRERLIRAVYPLYRASVQLKGELRMAARNTVLAGFRMLGAKFPYDLNK</sequence>
<protein>
    <submittedName>
        <fullName evidence="2">Exostosin family protein</fullName>
    </submittedName>
</protein>